<evidence type="ECO:0000259" key="12">
    <source>
        <dbReference type="PROSITE" id="PS51546"/>
    </source>
</evidence>
<dbReference type="SUPFAM" id="SSF48371">
    <property type="entry name" value="ARM repeat"/>
    <property type="match status" value="1"/>
</dbReference>
<dbReference type="SMART" id="SM00239">
    <property type="entry name" value="C2"/>
    <property type="match status" value="1"/>
</dbReference>
<dbReference type="InterPro" id="IPR016024">
    <property type="entry name" value="ARM-type_fold"/>
</dbReference>
<dbReference type="InterPro" id="IPR000008">
    <property type="entry name" value="C2_dom"/>
</dbReference>
<gene>
    <name evidence="15" type="primary">LOC100210375</name>
</gene>
<dbReference type="SMART" id="SM00142">
    <property type="entry name" value="PI3K_C2"/>
    <property type="match status" value="1"/>
</dbReference>
<dbReference type="PANTHER" id="PTHR10048">
    <property type="entry name" value="PHOSPHATIDYLINOSITOL KINASE"/>
    <property type="match status" value="1"/>
</dbReference>
<comment type="catalytic activity">
    <reaction evidence="7">
        <text>a 1,2-diacyl-sn-glycero-3-phospho-(1D-myo-inositol 4-phosphate) + ATP = a 1,2-diacyl-sn-glycero-3-phospho-(1D-myo-inositol-3,4-bisphosphate) + ADP + H(+)</text>
        <dbReference type="Rhea" id="RHEA:18373"/>
        <dbReference type="ChEBI" id="CHEBI:15378"/>
        <dbReference type="ChEBI" id="CHEBI:30616"/>
        <dbReference type="ChEBI" id="CHEBI:57658"/>
        <dbReference type="ChEBI" id="CHEBI:58178"/>
        <dbReference type="ChEBI" id="CHEBI:456216"/>
        <dbReference type="EC" id="2.7.1.154"/>
    </reaction>
    <physiologicalReaction direction="left-to-right" evidence="7">
        <dbReference type="Rhea" id="RHEA:18374"/>
    </physiologicalReaction>
</comment>
<dbReference type="CDD" id="cd08380">
    <property type="entry name" value="C2_PI3K_like"/>
    <property type="match status" value="1"/>
</dbReference>
<dbReference type="PROSITE" id="PS50290">
    <property type="entry name" value="PI3_4_KINASE_3"/>
    <property type="match status" value="1"/>
</dbReference>
<dbReference type="InterPro" id="IPR035892">
    <property type="entry name" value="C2_domain_sf"/>
</dbReference>
<dbReference type="EC" id="2.7.1.154" evidence="1"/>
<dbReference type="PROSITE" id="PS51544">
    <property type="entry name" value="PI3K_ABD"/>
    <property type="match status" value="1"/>
</dbReference>
<protein>
    <recommendedName>
        <fullName evidence="1">phosphatidylinositol-4-phosphate 3-kinase</fullName>
        <ecNumber evidence="1">2.7.1.154</ecNumber>
    </recommendedName>
</protein>
<dbReference type="InterPro" id="IPR036940">
    <property type="entry name" value="PI3/4_kinase_cat_sf"/>
</dbReference>
<dbReference type="PANTHER" id="PTHR10048:SF118">
    <property type="entry name" value="PI-3 KINASE"/>
    <property type="match status" value="1"/>
</dbReference>
<dbReference type="InterPro" id="IPR003113">
    <property type="entry name" value="PI3K_ABD"/>
</dbReference>
<organism evidence="14 15">
    <name type="scientific">Hydra vulgaris</name>
    <name type="common">Hydra</name>
    <name type="synonym">Hydra attenuata</name>
    <dbReference type="NCBI Taxonomy" id="6087"/>
    <lineage>
        <taxon>Eukaryota</taxon>
        <taxon>Metazoa</taxon>
        <taxon>Cnidaria</taxon>
        <taxon>Hydrozoa</taxon>
        <taxon>Hydroidolina</taxon>
        <taxon>Anthoathecata</taxon>
        <taxon>Aplanulata</taxon>
        <taxon>Hydridae</taxon>
        <taxon>Hydra</taxon>
    </lineage>
</organism>
<evidence type="ECO:0000256" key="8">
    <source>
        <dbReference type="PROSITE-ProRule" id="PRU00880"/>
    </source>
</evidence>
<evidence type="ECO:0000259" key="10">
    <source>
        <dbReference type="PROSITE" id="PS51544"/>
    </source>
</evidence>
<dbReference type="Pfam" id="PF00454">
    <property type="entry name" value="PI3_PI4_kinase"/>
    <property type="match status" value="1"/>
</dbReference>
<dbReference type="SUPFAM" id="SSF49562">
    <property type="entry name" value="C2 domain (Calcium/lipid-binding domain, CaLB)"/>
    <property type="match status" value="1"/>
</dbReference>
<evidence type="ECO:0000259" key="11">
    <source>
        <dbReference type="PROSITE" id="PS51545"/>
    </source>
</evidence>
<dbReference type="InterPro" id="IPR000403">
    <property type="entry name" value="PI3/4_kinase_cat_dom"/>
</dbReference>
<keyword evidence="5" id="KW-0067">ATP-binding</keyword>
<dbReference type="GeneID" id="100210375"/>
<comment type="similarity">
    <text evidence="8">Belongs to the PI3/PI4-kinase family.</text>
</comment>
<dbReference type="SMART" id="SM00145">
    <property type="entry name" value="PI3Ka"/>
    <property type="match status" value="1"/>
</dbReference>
<dbReference type="PROSITE" id="PS00916">
    <property type="entry name" value="PI3_4_KINASE_2"/>
    <property type="match status" value="1"/>
</dbReference>
<evidence type="ECO:0000256" key="1">
    <source>
        <dbReference type="ARBA" id="ARBA00012013"/>
    </source>
</evidence>
<dbReference type="InterPro" id="IPR018936">
    <property type="entry name" value="PI3/4_kinase_CS"/>
</dbReference>
<evidence type="ECO:0000256" key="2">
    <source>
        <dbReference type="ARBA" id="ARBA00022679"/>
    </source>
</evidence>
<dbReference type="PROSITE" id="PS51547">
    <property type="entry name" value="C2_PI3K"/>
    <property type="match status" value="1"/>
</dbReference>
<dbReference type="Gene3D" id="2.60.40.150">
    <property type="entry name" value="C2 domain"/>
    <property type="match status" value="1"/>
</dbReference>
<reference evidence="14" key="1">
    <citation type="submission" date="2025-05" db="UniProtKB">
        <authorList>
            <consortium name="RefSeq"/>
        </authorList>
    </citation>
    <scope>NUCLEOTIDE SEQUENCE [LARGE SCALE GENOMIC DNA]</scope>
</reference>
<dbReference type="Pfam" id="PF00613">
    <property type="entry name" value="PI3Ka"/>
    <property type="match status" value="1"/>
</dbReference>
<evidence type="ECO:0000313" key="15">
    <source>
        <dbReference type="RefSeq" id="XP_065644549.1"/>
    </source>
</evidence>
<proteinExistence type="inferred from homology"/>
<keyword evidence="3" id="KW-0547">Nucleotide-binding</keyword>
<dbReference type="InterPro" id="IPR000341">
    <property type="entry name" value="PI3K_Ras-bd_dom"/>
</dbReference>
<keyword evidence="14" id="KW-1185">Reference proteome</keyword>
<evidence type="ECO:0000256" key="4">
    <source>
        <dbReference type="ARBA" id="ARBA00022777"/>
    </source>
</evidence>
<feature type="domain" description="C2 PI3K-type" evidence="13">
    <location>
        <begin position="328"/>
        <end position="487"/>
    </location>
</feature>
<accession>A0ABM4B6S7</accession>
<name>A0ABM4B6S7_HYDVU</name>
<dbReference type="SMART" id="SM00144">
    <property type="entry name" value="PI3K_rbd"/>
    <property type="match status" value="1"/>
</dbReference>
<sequence length="1051" mass="121597">MVTGALARYNIWNGLTINSKIDVLCMLPSGICITLQKVQIDIPLSEIKNKLWQDAAHFSNKTALLLKENYVFVAVSAKGGTEELMDEELSLFDIKPVRPYLKIVQKQGDESVKLISSKINLLIGNNTISSKNEEVDEFRSKCIQFCDFISYQRSQSSWDRKAIYTYPPEFEEDYNLSSSLKEKLRIENNCIHLSVSIVKNSFITFKVAENIYPKELIEKVLCKKIQTSKLIQKENVNDYVLKVYGRLNFFLGHVITDSFGNEFLEEKPILQYKYVRDCLQWDKPIRLVLIAKADLDIEKECAAPILDNPPPTPEKRRKNEICLWDISPRTLFKVNIFAAKGIHNAQMWKEIHCGIFHGGEEVCKVQSTNRLQQSTTPHWNEFLEFDLPVADIPRMARLCFSIVGYQQNDRRKRKPVCIGWVNMPIFNYKAYLKTGTCALYCWQYSIGRKNENQNFLNPLGTVASSGDENGACLIIKLTEFAHPVVYPSEEKIIQYAADKIKAEQVNGDQPHPYLRRGGKLHRQQIEEVIQRDTLLPMFEKEKELMWLLRVECSLEYPQCLPKLLQCVKWNNRDSVAQIHLLLTTWKIDPLEVDVALDLLDYKFPDNNVRTIAVKVLDNLTDGELEMYLLQLIQALKYESYLDSPLAKYLLKRALNNRRIGHYLFWHLKAEAGNLECSLQFGLLLELYCRGSVQHIDILTKQVEAINKMKTMTEYLHQCKDQSKEDKIEMMRNIFNGPSYKKAFSEIVSPLDPSIKLKCLRVEKCKYMDSKKKPLWLVFENVDEGADDVVIIFKNGDDLRQDMLTVLSLRIMDNVWKKAGLDYGIIPYRCLSTGPMLGLIEVVPESETLGKIQFARGTFGTWKDDTFFLWLKDQCQGSDEKLEKFIQSFTRSVVGYSIATYVLGVGDRHNDNIMMKKDTGQLFHIDFGHFLGNFKTKFGFKRERVKFVLTSDIVYVISKHMNIDDFKDMCIVAFKTLRSRGNLFITIFAMLLSTGIPELEHPNDIEYIRESMALTKDEADAVRHFEMSYREAYNNRASTTLNWSLHNVVHNW</sequence>
<evidence type="ECO:0000256" key="6">
    <source>
        <dbReference type="ARBA" id="ARBA00023985"/>
    </source>
</evidence>
<evidence type="ECO:0000256" key="7">
    <source>
        <dbReference type="ARBA" id="ARBA00029297"/>
    </source>
</evidence>
<dbReference type="InterPro" id="IPR042236">
    <property type="entry name" value="PI3K_accessory_sf"/>
</dbReference>
<dbReference type="Gene3D" id="3.30.1010.10">
    <property type="entry name" value="Phosphatidylinositol 3-kinase Catalytic Subunit, Chain A, domain 4"/>
    <property type="match status" value="1"/>
</dbReference>
<dbReference type="SMART" id="SM00143">
    <property type="entry name" value="PI3K_p85B"/>
    <property type="match status" value="1"/>
</dbReference>
<dbReference type="Gene3D" id="1.25.40.70">
    <property type="entry name" value="Phosphatidylinositol 3-kinase, accessory domain (PIK)"/>
    <property type="match status" value="1"/>
</dbReference>
<feature type="domain" description="PIK helical" evidence="11">
    <location>
        <begin position="511"/>
        <end position="690"/>
    </location>
</feature>
<keyword evidence="2" id="KW-0808">Transferase</keyword>
<dbReference type="Proteomes" id="UP001652625">
    <property type="component" value="Chromosome 01"/>
</dbReference>
<comment type="catalytic activity">
    <reaction evidence="6">
        <text>a 1,2-diacyl-sn-glycero-3-phospho-(1D-myo-inositol) + ATP = a 1,2-diacyl-sn-glycero-3-phospho-(1D-myo-inositol-3-phosphate) + ADP + H(+)</text>
        <dbReference type="Rhea" id="RHEA:12709"/>
        <dbReference type="ChEBI" id="CHEBI:15378"/>
        <dbReference type="ChEBI" id="CHEBI:30616"/>
        <dbReference type="ChEBI" id="CHEBI:57880"/>
        <dbReference type="ChEBI" id="CHEBI:58088"/>
        <dbReference type="ChEBI" id="CHEBI:456216"/>
        <dbReference type="EC" id="2.7.1.137"/>
    </reaction>
    <physiologicalReaction direction="left-to-right" evidence="6">
        <dbReference type="Rhea" id="RHEA:12710"/>
    </physiologicalReaction>
</comment>
<dbReference type="InterPro" id="IPR015433">
    <property type="entry name" value="PI3/4_kinase"/>
</dbReference>
<feature type="domain" description="PI3K-ABD" evidence="10">
    <location>
        <begin position="17"/>
        <end position="107"/>
    </location>
</feature>
<dbReference type="Pfam" id="PF00792">
    <property type="entry name" value="PI3K_C2"/>
    <property type="match status" value="1"/>
</dbReference>
<dbReference type="Gene3D" id="1.10.1070.11">
    <property type="entry name" value="Phosphatidylinositol 3-/4-kinase, catalytic domain"/>
    <property type="match status" value="1"/>
</dbReference>
<evidence type="ECO:0000313" key="14">
    <source>
        <dbReference type="Proteomes" id="UP001652625"/>
    </source>
</evidence>
<dbReference type="RefSeq" id="XP_065644549.1">
    <property type="nucleotide sequence ID" value="XM_065788477.1"/>
</dbReference>
<dbReference type="PROSITE" id="PS51545">
    <property type="entry name" value="PIK_HELICAL"/>
    <property type="match status" value="1"/>
</dbReference>
<dbReference type="SUPFAM" id="SSF54236">
    <property type="entry name" value="Ubiquitin-like"/>
    <property type="match status" value="1"/>
</dbReference>
<dbReference type="InterPro" id="IPR029071">
    <property type="entry name" value="Ubiquitin-like_domsf"/>
</dbReference>
<dbReference type="InterPro" id="IPR002420">
    <property type="entry name" value="PI3K-type_C2_dom"/>
</dbReference>
<dbReference type="SUPFAM" id="SSF56112">
    <property type="entry name" value="Protein kinase-like (PK-like)"/>
    <property type="match status" value="1"/>
</dbReference>
<dbReference type="Pfam" id="PF00794">
    <property type="entry name" value="PI3K_rbd"/>
    <property type="match status" value="1"/>
</dbReference>
<dbReference type="InterPro" id="IPR001263">
    <property type="entry name" value="PI3K_accessory_dom"/>
</dbReference>
<feature type="domain" description="PI3K/PI4K catalytic" evidence="9">
    <location>
        <begin position="760"/>
        <end position="1036"/>
    </location>
</feature>
<dbReference type="SMART" id="SM00146">
    <property type="entry name" value="PI3Kc"/>
    <property type="match status" value="1"/>
</dbReference>
<reference evidence="15" key="2">
    <citation type="submission" date="2025-08" db="UniProtKB">
        <authorList>
            <consortium name="RefSeq"/>
        </authorList>
    </citation>
    <scope>IDENTIFICATION</scope>
</reference>
<evidence type="ECO:0000256" key="3">
    <source>
        <dbReference type="ARBA" id="ARBA00022741"/>
    </source>
</evidence>
<feature type="domain" description="PI3K-RBD" evidence="12">
    <location>
        <begin position="188"/>
        <end position="291"/>
    </location>
</feature>
<dbReference type="InterPro" id="IPR011009">
    <property type="entry name" value="Kinase-like_dom_sf"/>
</dbReference>
<dbReference type="Pfam" id="PF02192">
    <property type="entry name" value="PI3K_p85B"/>
    <property type="match status" value="1"/>
</dbReference>
<evidence type="ECO:0000259" key="9">
    <source>
        <dbReference type="PROSITE" id="PS50290"/>
    </source>
</evidence>
<evidence type="ECO:0000259" key="13">
    <source>
        <dbReference type="PROSITE" id="PS51547"/>
    </source>
</evidence>
<keyword evidence="4" id="KW-0418">Kinase</keyword>
<dbReference type="PROSITE" id="PS51546">
    <property type="entry name" value="PI3K_RBD"/>
    <property type="match status" value="1"/>
</dbReference>
<evidence type="ECO:0000256" key="5">
    <source>
        <dbReference type="ARBA" id="ARBA00022840"/>
    </source>
</evidence>
<dbReference type="Gene3D" id="3.10.20.770">
    <property type="match status" value="1"/>
</dbReference>